<evidence type="ECO:0008006" key="3">
    <source>
        <dbReference type="Google" id="ProtNLM"/>
    </source>
</evidence>
<feature type="non-terminal residue" evidence="1">
    <location>
        <position position="1"/>
    </location>
</feature>
<accession>A0ABQ7TK74</accession>
<protein>
    <recommendedName>
        <fullName evidence="3">SIMC1 protein</fullName>
    </recommendedName>
</protein>
<organism evidence="1 2">
    <name type="scientific">Phrynosoma platyrhinos</name>
    <name type="common">Desert horned lizard</name>
    <dbReference type="NCBI Taxonomy" id="52577"/>
    <lineage>
        <taxon>Eukaryota</taxon>
        <taxon>Metazoa</taxon>
        <taxon>Chordata</taxon>
        <taxon>Craniata</taxon>
        <taxon>Vertebrata</taxon>
        <taxon>Euteleostomi</taxon>
        <taxon>Lepidosauria</taxon>
        <taxon>Squamata</taxon>
        <taxon>Bifurcata</taxon>
        <taxon>Unidentata</taxon>
        <taxon>Episquamata</taxon>
        <taxon>Toxicofera</taxon>
        <taxon>Iguania</taxon>
        <taxon>Phrynosomatidae</taxon>
        <taxon>Phrynosomatinae</taxon>
        <taxon>Phrynosoma</taxon>
    </lineage>
</organism>
<dbReference type="PANTHER" id="PTHR23187:SF3">
    <property type="entry name" value="SUMO-INTERACTING MOTIF-CONTAINING PROTEIN 1"/>
    <property type="match status" value="1"/>
</dbReference>
<dbReference type="Proteomes" id="UP000826234">
    <property type="component" value="Unassembled WGS sequence"/>
</dbReference>
<proteinExistence type="predicted"/>
<dbReference type="PANTHER" id="PTHR23187">
    <property type="entry name" value="FLJ44216 PROTEIN-RELATED"/>
    <property type="match status" value="1"/>
</dbReference>
<gene>
    <name evidence="1" type="ORF">JD844_012378</name>
</gene>
<comment type="caution">
    <text evidence="1">The sequence shown here is derived from an EMBL/GenBank/DDBJ whole genome shotgun (WGS) entry which is preliminary data.</text>
</comment>
<dbReference type="InterPro" id="IPR052119">
    <property type="entry name" value="ElonginBC-PRC2_ViralRestrict"/>
</dbReference>
<name>A0ABQ7TK74_PHRPL</name>
<evidence type="ECO:0000313" key="2">
    <source>
        <dbReference type="Proteomes" id="UP000826234"/>
    </source>
</evidence>
<evidence type="ECO:0000313" key="1">
    <source>
        <dbReference type="EMBL" id="KAH0629902.1"/>
    </source>
</evidence>
<keyword evidence="2" id="KW-1185">Reference proteome</keyword>
<dbReference type="EMBL" id="JAIPUX010000439">
    <property type="protein sequence ID" value="KAH0629902.1"/>
    <property type="molecule type" value="Genomic_DNA"/>
</dbReference>
<reference evidence="1 2" key="1">
    <citation type="journal article" date="2022" name="Gigascience">
        <title>A chromosome-level genome assembly and annotation of the desert horned lizard, Phrynosoma platyrhinos, provides insight into chromosomal rearrangements among reptiles.</title>
        <authorList>
            <person name="Koochekian N."/>
            <person name="Ascanio A."/>
            <person name="Farleigh K."/>
            <person name="Card D.C."/>
            <person name="Schield D.R."/>
            <person name="Castoe T.A."/>
            <person name="Jezkova T."/>
        </authorList>
    </citation>
    <scope>NUCLEOTIDE SEQUENCE [LARGE SCALE GENOMIC DNA]</scope>
    <source>
        <strain evidence="1">NK-2021</strain>
    </source>
</reference>
<sequence length="245" mass="28193">EGKFPGRLLFLEYVIQTLVDDFERTMKIGLLHKSIAKSVLSCDYCSSNIKEIALFQKMLSIAVEVDKSPNCNADKIAAMVFSSVLNLPKRCQRDAFLSSMECDLLRCKVLELIFQHSTIPTDDPLSLRMILHFLQSFSLPIMYQDNEAVWQGWDEMLHHLLLLLLSYRNIVIDHLRIPVCERINLIIKDAKPKLQSKDCIKESDIKCRVQSFQKHLSKTIEQPIPSPIKEKIELLQVLLLTALEI</sequence>